<feature type="chain" id="PRO_5040171398" description="WSC domain-containing protein" evidence="3">
    <location>
        <begin position="37"/>
        <end position="434"/>
    </location>
</feature>
<keyword evidence="2" id="KW-1133">Transmembrane helix</keyword>
<dbReference type="RefSeq" id="XP_040775965.1">
    <property type="nucleotide sequence ID" value="XM_040925352.1"/>
</dbReference>
<evidence type="ECO:0000256" key="1">
    <source>
        <dbReference type="SAM" id="MobiDB-lite"/>
    </source>
</evidence>
<keyword evidence="3" id="KW-0732">Signal</keyword>
<keyword evidence="2" id="KW-0812">Transmembrane</keyword>
<dbReference type="PROSITE" id="PS51212">
    <property type="entry name" value="WSC"/>
    <property type="match status" value="1"/>
</dbReference>
<dbReference type="GeneID" id="63842481"/>
<proteinExistence type="predicted"/>
<evidence type="ECO:0000313" key="6">
    <source>
        <dbReference type="Proteomes" id="UP000803844"/>
    </source>
</evidence>
<organism evidence="5 6">
    <name type="scientific">Cryphonectria parasitica (strain ATCC 38755 / EP155)</name>
    <dbReference type="NCBI Taxonomy" id="660469"/>
    <lineage>
        <taxon>Eukaryota</taxon>
        <taxon>Fungi</taxon>
        <taxon>Dikarya</taxon>
        <taxon>Ascomycota</taxon>
        <taxon>Pezizomycotina</taxon>
        <taxon>Sordariomycetes</taxon>
        <taxon>Sordariomycetidae</taxon>
        <taxon>Diaporthales</taxon>
        <taxon>Cryphonectriaceae</taxon>
        <taxon>Cryphonectria-Endothia species complex</taxon>
        <taxon>Cryphonectria</taxon>
    </lineage>
</organism>
<gene>
    <name evidence="5" type="ORF">M406DRAFT_70487</name>
</gene>
<evidence type="ECO:0000259" key="4">
    <source>
        <dbReference type="PROSITE" id="PS51212"/>
    </source>
</evidence>
<feature type="region of interest" description="Disordered" evidence="1">
    <location>
        <begin position="393"/>
        <end position="434"/>
    </location>
</feature>
<dbReference type="EMBL" id="MU032348">
    <property type="protein sequence ID" value="KAF3765004.1"/>
    <property type="molecule type" value="Genomic_DNA"/>
</dbReference>
<dbReference type="Pfam" id="PF01822">
    <property type="entry name" value="WSC"/>
    <property type="match status" value="1"/>
</dbReference>
<keyword evidence="6" id="KW-1185">Reference proteome</keyword>
<name>A0A9P5CN25_CRYP1</name>
<dbReference type="SMART" id="SM00321">
    <property type="entry name" value="WSC"/>
    <property type="match status" value="1"/>
</dbReference>
<sequence>MRLRLKQACPASLVTASQPLILPVLLLFPLLDSTQATHSSGLRSITMTSLESTTTTALTITTSSTRTITLTEVTAAAAADTTTASNVVPAPRVMTKAGKMYSFEGCFGHGKHESIGEILGPGYTAPWAANMSLSLCLNMCNSAAAAGGGGGGGGGDSNGTSSLPYVGVSDGESCYCSATLTTTAPIAPTSNCTIPCVGNKTEACGGRAFMSIYKLASDNSTAVAPKINNAPLPSDSAGASNGNVSSKSRRGVAVGITAGSIAGFALLMLLIFGCTRRWTQRRAATAATMTTTSTRHKEKNAPEVDVASANDPIGTVFSDSDDCSIRDVKRVDLAKLDGVVLDNASSTPMSSPRAVGAVATTTGAEWRGEDSSPLTPRTPRAMMDGRPVTMSLWPQPPESIAPKHGLGERAWHRRKLSVPFPPPGGSDTGSGKKN</sequence>
<comment type="caution">
    <text evidence="5">The sequence shown here is derived from an EMBL/GenBank/DDBJ whole genome shotgun (WGS) entry which is preliminary data.</text>
</comment>
<evidence type="ECO:0000256" key="2">
    <source>
        <dbReference type="SAM" id="Phobius"/>
    </source>
</evidence>
<reference evidence="5" key="1">
    <citation type="journal article" date="2020" name="Phytopathology">
        <title>Genome sequence of the chestnut blight fungus Cryphonectria parasitica EP155: A fundamental resource for an archetypical invasive plant pathogen.</title>
        <authorList>
            <person name="Crouch J.A."/>
            <person name="Dawe A."/>
            <person name="Aerts A."/>
            <person name="Barry K."/>
            <person name="Churchill A.C.L."/>
            <person name="Grimwood J."/>
            <person name="Hillman B."/>
            <person name="Milgroom M.G."/>
            <person name="Pangilinan J."/>
            <person name="Smith M."/>
            <person name="Salamov A."/>
            <person name="Schmutz J."/>
            <person name="Yadav J."/>
            <person name="Grigoriev I.V."/>
            <person name="Nuss D."/>
        </authorList>
    </citation>
    <scope>NUCLEOTIDE SEQUENCE</scope>
    <source>
        <strain evidence="5">EP155</strain>
    </source>
</reference>
<dbReference type="AlphaFoldDB" id="A0A9P5CN25"/>
<evidence type="ECO:0000256" key="3">
    <source>
        <dbReference type="SAM" id="SignalP"/>
    </source>
</evidence>
<dbReference type="InterPro" id="IPR002889">
    <property type="entry name" value="WSC_carb-bd"/>
</dbReference>
<feature type="signal peptide" evidence="3">
    <location>
        <begin position="1"/>
        <end position="36"/>
    </location>
</feature>
<accession>A0A9P5CN25</accession>
<feature type="transmembrane region" description="Helical" evidence="2">
    <location>
        <begin position="251"/>
        <end position="272"/>
    </location>
</feature>
<evidence type="ECO:0000313" key="5">
    <source>
        <dbReference type="EMBL" id="KAF3765004.1"/>
    </source>
</evidence>
<protein>
    <recommendedName>
        <fullName evidence="4">WSC domain-containing protein</fullName>
    </recommendedName>
</protein>
<keyword evidence="2" id="KW-0472">Membrane</keyword>
<dbReference type="Proteomes" id="UP000803844">
    <property type="component" value="Unassembled WGS sequence"/>
</dbReference>
<dbReference type="OrthoDB" id="2019572at2759"/>
<feature type="domain" description="WSC" evidence="4">
    <location>
        <begin position="100"/>
        <end position="216"/>
    </location>
</feature>